<sequence>MSFLYSFMSLILIAIALGIPVVITILLLRRFGKAPSSHEDYLLEKIRELEGRIKALEDEMF</sequence>
<dbReference type="EMBL" id="JAHLQK010000004">
    <property type="protein sequence ID" value="MBU5677169.1"/>
    <property type="molecule type" value="Genomic_DNA"/>
</dbReference>
<comment type="caution">
    <text evidence="2">The sequence shown here is derived from an EMBL/GenBank/DDBJ whole genome shotgun (WGS) entry which is preliminary data.</text>
</comment>
<dbReference type="RefSeq" id="WP_216417689.1">
    <property type="nucleotide sequence ID" value="NZ_JAHLQK010000004.1"/>
</dbReference>
<organism evidence="2 3">
    <name type="scientific">Alkaliphilus flagellatus</name>
    <dbReference type="NCBI Taxonomy" id="2841507"/>
    <lineage>
        <taxon>Bacteria</taxon>
        <taxon>Bacillati</taxon>
        <taxon>Bacillota</taxon>
        <taxon>Clostridia</taxon>
        <taxon>Peptostreptococcales</taxon>
        <taxon>Natronincolaceae</taxon>
        <taxon>Alkaliphilus</taxon>
    </lineage>
</organism>
<reference evidence="2 3" key="1">
    <citation type="submission" date="2021-06" db="EMBL/GenBank/DDBJ databases">
        <authorList>
            <person name="Sun Q."/>
            <person name="Li D."/>
        </authorList>
    </citation>
    <scope>NUCLEOTIDE SEQUENCE [LARGE SCALE GENOMIC DNA]</scope>
    <source>
        <strain evidence="2 3">MSJ-5</strain>
    </source>
</reference>
<dbReference type="Proteomes" id="UP000779508">
    <property type="component" value="Unassembled WGS sequence"/>
</dbReference>
<keyword evidence="3" id="KW-1185">Reference proteome</keyword>
<proteinExistence type="predicted"/>
<protein>
    <recommendedName>
        <fullName evidence="4">Phage shock protein B</fullName>
    </recommendedName>
</protein>
<keyword evidence="1" id="KW-1133">Transmembrane helix</keyword>
<feature type="transmembrane region" description="Helical" evidence="1">
    <location>
        <begin position="6"/>
        <end position="28"/>
    </location>
</feature>
<accession>A0ABS6G3W2</accession>
<gene>
    <name evidence="2" type="ORF">KQI88_12175</name>
</gene>
<keyword evidence="1" id="KW-0812">Transmembrane</keyword>
<evidence type="ECO:0000256" key="1">
    <source>
        <dbReference type="SAM" id="Phobius"/>
    </source>
</evidence>
<evidence type="ECO:0000313" key="2">
    <source>
        <dbReference type="EMBL" id="MBU5677169.1"/>
    </source>
</evidence>
<name>A0ABS6G3W2_9FIRM</name>
<keyword evidence="1" id="KW-0472">Membrane</keyword>
<evidence type="ECO:0000313" key="3">
    <source>
        <dbReference type="Proteomes" id="UP000779508"/>
    </source>
</evidence>
<evidence type="ECO:0008006" key="4">
    <source>
        <dbReference type="Google" id="ProtNLM"/>
    </source>
</evidence>